<protein>
    <recommendedName>
        <fullName evidence="4">Myb-like domain-containing protein</fullName>
    </recommendedName>
</protein>
<dbReference type="InterPro" id="IPR022228">
    <property type="entry name" value="DUF3755"/>
</dbReference>
<dbReference type="SUPFAM" id="SSF46689">
    <property type="entry name" value="Homeodomain-like"/>
    <property type="match status" value="1"/>
</dbReference>
<feature type="region of interest" description="Disordered" evidence="1">
    <location>
        <begin position="156"/>
        <end position="191"/>
    </location>
</feature>
<evidence type="ECO:0000313" key="3">
    <source>
        <dbReference type="Proteomes" id="UP001152484"/>
    </source>
</evidence>
<organism evidence="2 3">
    <name type="scientific">Cuscuta europaea</name>
    <name type="common">European dodder</name>
    <dbReference type="NCBI Taxonomy" id="41803"/>
    <lineage>
        <taxon>Eukaryota</taxon>
        <taxon>Viridiplantae</taxon>
        <taxon>Streptophyta</taxon>
        <taxon>Embryophyta</taxon>
        <taxon>Tracheophyta</taxon>
        <taxon>Spermatophyta</taxon>
        <taxon>Magnoliopsida</taxon>
        <taxon>eudicotyledons</taxon>
        <taxon>Gunneridae</taxon>
        <taxon>Pentapetalae</taxon>
        <taxon>asterids</taxon>
        <taxon>lamiids</taxon>
        <taxon>Solanales</taxon>
        <taxon>Convolvulaceae</taxon>
        <taxon>Cuscuteae</taxon>
        <taxon>Cuscuta</taxon>
        <taxon>Cuscuta subgen. Cuscuta</taxon>
    </lineage>
</organism>
<dbReference type="PANTHER" id="PTHR14000">
    <property type="entry name" value="FINGER CCCH DOMAIN PROTEIN, PUTATIVE (DUF3755)-RELATED"/>
    <property type="match status" value="1"/>
</dbReference>
<dbReference type="EMBL" id="CAMAPE010000047">
    <property type="protein sequence ID" value="CAH9105018.1"/>
    <property type="molecule type" value="Genomic_DNA"/>
</dbReference>
<evidence type="ECO:0000256" key="1">
    <source>
        <dbReference type="SAM" id="MobiDB-lite"/>
    </source>
</evidence>
<dbReference type="OrthoDB" id="19768at2759"/>
<gene>
    <name evidence="2" type="ORF">CEURO_LOCUS16778</name>
</gene>
<name>A0A9P0ZKR6_CUSEU</name>
<reference evidence="2" key="1">
    <citation type="submission" date="2022-07" db="EMBL/GenBank/DDBJ databases">
        <authorList>
            <person name="Macas J."/>
            <person name="Novak P."/>
            <person name="Neumann P."/>
        </authorList>
    </citation>
    <scope>NUCLEOTIDE SEQUENCE</scope>
</reference>
<dbReference type="AlphaFoldDB" id="A0A9P0ZKR6"/>
<dbReference type="Proteomes" id="UP001152484">
    <property type="component" value="Unassembled WGS sequence"/>
</dbReference>
<dbReference type="PANTHER" id="PTHR14000:SF6">
    <property type="entry name" value="OS02G0631200 PROTEIN"/>
    <property type="match status" value="1"/>
</dbReference>
<evidence type="ECO:0008006" key="4">
    <source>
        <dbReference type="Google" id="ProtNLM"/>
    </source>
</evidence>
<keyword evidence="3" id="KW-1185">Reference proteome</keyword>
<dbReference type="InterPro" id="IPR009057">
    <property type="entry name" value="Homeodomain-like_sf"/>
</dbReference>
<feature type="compositionally biased region" description="Polar residues" evidence="1">
    <location>
        <begin position="178"/>
        <end position="191"/>
    </location>
</feature>
<accession>A0A9P0ZKR6</accession>
<dbReference type="Pfam" id="PF12579">
    <property type="entry name" value="DUF3755"/>
    <property type="match status" value="1"/>
</dbReference>
<evidence type="ECO:0000313" key="2">
    <source>
        <dbReference type="EMBL" id="CAH9105018.1"/>
    </source>
</evidence>
<sequence length="311" mass="33748">MAAESNLGFHQQQAWSFQSGVSPEMIPIGNLYGHHGVNVNICNNSGTSGVGGGGGGGGVLFSGNQNIITSSNNSPGISQAGTSSPSFLIDTVPGLKHDTGLAVDWSVEEQRMLEEGLGKFSNEPSIMKYIKIAATLREKTVRDVAMRCRWIMRKRRKHEDTNMGKKVKDRKDKAAESSLKNGKTSASPSSLGTYSLAVGDRDCSNCMNLGALLGTRNLLEENNQALDQISMNLSTYKLQDNIDLFFRTKNNITAILNEMGNMPGDMSHMPPLRVFLDEELASSVLPNPTQDFQSMMFGSPRGIQLKQEPGC</sequence>
<comment type="caution">
    <text evidence="2">The sequence shown here is derived from an EMBL/GenBank/DDBJ whole genome shotgun (WGS) entry which is preliminary data.</text>
</comment>
<proteinExistence type="predicted"/>